<reference evidence="1" key="1">
    <citation type="submission" date="2021-01" db="EMBL/GenBank/DDBJ databases">
        <authorList>
            <person name="Corre E."/>
            <person name="Pelletier E."/>
            <person name="Niang G."/>
            <person name="Scheremetjew M."/>
            <person name="Finn R."/>
            <person name="Kale V."/>
            <person name="Holt S."/>
            <person name="Cochrane G."/>
            <person name="Meng A."/>
            <person name="Brown T."/>
            <person name="Cohen L."/>
        </authorList>
    </citation>
    <scope>NUCLEOTIDE SEQUENCE</scope>
    <source>
        <strain evidence="1">SAG 11-49</strain>
    </source>
</reference>
<dbReference type="AlphaFoldDB" id="A0A7S0WKI0"/>
<dbReference type="EMBL" id="HBFB01007374">
    <property type="protein sequence ID" value="CAD8670448.1"/>
    <property type="molecule type" value="Transcribed_RNA"/>
</dbReference>
<proteinExistence type="predicted"/>
<name>A0A7S0WKI0_9CHLO</name>
<accession>A0A7S0WKI0</accession>
<protein>
    <submittedName>
        <fullName evidence="1">Uncharacterized protein</fullName>
    </submittedName>
</protein>
<gene>
    <name evidence="1" type="ORF">CLEI1391_LOCUS4150</name>
</gene>
<organism evidence="1">
    <name type="scientific">Chlamydomonas leiostraca</name>
    <dbReference type="NCBI Taxonomy" id="1034604"/>
    <lineage>
        <taxon>Eukaryota</taxon>
        <taxon>Viridiplantae</taxon>
        <taxon>Chlorophyta</taxon>
        <taxon>core chlorophytes</taxon>
        <taxon>Chlorophyceae</taxon>
        <taxon>CS clade</taxon>
        <taxon>Chlamydomonadales</taxon>
        <taxon>Chlamydomonadaceae</taxon>
        <taxon>Chlamydomonas</taxon>
    </lineage>
</organism>
<evidence type="ECO:0000313" key="1">
    <source>
        <dbReference type="EMBL" id="CAD8670448.1"/>
    </source>
</evidence>
<sequence length="107" mass="11053">MLSSCSAACVAEVGPRVHLASTQLPGVCEVSELQAGVTCRTWWWCDCGVPATAAGAFAGMHAPFTQLLPVSQQRDCCSSAGYGPSVLAALHCEWLKGWPGAAASGEQ</sequence>